<evidence type="ECO:0000313" key="8">
    <source>
        <dbReference type="EMBL" id="RWQ98893.1"/>
    </source>
</evidence>
<dbReference type="GO" id="GO:0006986">
    <property type="term" value="P:response to unfolded protein"/>
    <property type="evidence" value="ECO:0007669"/>
    <property type="project" value="UniProtKB-KW"/>
</dbReference>
<comment type="caution">
    <text evidence="8">The sequence shown here is derived from an EMBL/GenBank/DDBJ whole genome shotgun (WGS) entry which is preliminary data.</text>
</comment>
<evidence type="ECO:0000256" key="2">
    <source>
        <dbReference type="ARBA" id="ARBA00023230"/>
    </source>
</evidence>
<dbReference type="AlphaFoldDB" id="A0A443I458"/>
<evidence type="ECO:0000256" key="6">
    <source>
        <dbReference type="SAM" id="MobiDB-lite"/>
    </source>
</evidence>
<feature type="domain" description="UBX" evidence="7">
    <location>
        <begin position="252"/>
        <end position="334"/>
    </location>
</feature>
<dbReference type="Pfam" id="PF23187">
    <property type="entry name" value="UBX7_N"/>
    <property type="match status" value="1"/>
</dbReference>
<sequence>MFYEGPLQDGIELAVRESKLVVCFVRDDSQESSEWENEYFADEEITQLLKDKSVTLRLKEGTQEAGFLSSFCSISKYPTVVVVKNGMLNEYIVAGTSKDAFRNRLKAVLVGNPETAISAPASSARSAGEDNAAAAQLPSAPSTAASAPQPAQPAQSTPPAQPVAQESKTESKPEKKETETGHMGPSKRPGHKVSNEQAESRAQRHREERERASKQAKQDQEEVKRKEAQSKPTSSRTINEAATPAVERPQPRAPTQYRLQVRLFDGSSVRSSFSPTDTIRANVRPWLEEKRTDGDRPYTLKHVLTPLPNHTISVSEEEQTLQELGLGPTANLVMVPVQSYTEAYASVASFPVRGLYAGYNLVSGAVGAVTGTIGSILGYGGNQTAPGSDSNNTSPPPSQRPGNGAARPRNGVGLNVRTLRDQRDERRDNQFYNGNQVYRTITHWSNTKG</sequence>
<keyword evidence="9" id="KW-1185">Reference proteome</keyword>
<feature type="compositionally biased region" description="Low complexity" evidence="6">
    <location>
        <begin position="118"/>
        <end position="166"/>
    </location>
</feature>
<protein>
    <recommendedName>
        <fullName evidence="4">UBX domain-containing protein 2</fullName>
    </recommendedName>
</protein>
<dbReference type="Pfam" id="PF00789">
    <property type="entry name" value="UBX"/>
    <property type="match status" value="1"/>
</dbReference>
<feature type="compositionally biased region" description="Polar residues" evidence="6">
    <location>
        <begin position="230"/>
        <end position="240"/>
    </location>
</feature>
<evidence type="ECO:0000256" key="5">
    <source>
        <dbReference type="ARBA" id="ARBA00046062"/>
    </source>
</evidence>
<feature type="region of interest" description="Disordered" evidence="6">
    <location>
        <begin position="384"/>
        <end position="413"/>
    </location>
</feature>
<feature type="region of interest" description="Disordered" evidence="6">
    <location>
        <begin position="118"/>
        <end position="253"/>
    </location>
</feature>
<evidence type="ECO:0000256" key="4">
    <source>
        <dbReference type="ARBA" id="ARBA00041575"/>
    </source>
</evidence>
<dbReference type="Proteomes" id="UP000283841">
    <property type="component" value="Unassembled WGS sequence"/>
</dbReference>
<evidence type="ECO:0000256" key="3">
    <source>
        <dbReference type="ARBA" id="ARBA00038812"/>
    </source>
</evidence>
<dbReference type="SUPFAM" id="SSF52833">
    <property type="entry name" value="Thioredoxin-like"/>
    <property type="match status" value="1"/>
</dbReference>
<feature type="compositionally biased region" description="Basic and acidic residues" evidence="6">
    <location>
        <begin position="167"/>
        <end position="180"/>
    </location>
</feature>
<organism evidence="8 9">
    <name type="scientific">Byssochlamys spectabilis</name>
    <name type="common">Paecilomyces variotii</name>
    <dbReference type="NCBI Taxonomy" id="264951"/>
    <lineage>
        <taxon>Eukaryota</taxon>
        <taxon>Fungi</taxon>
        <taxon>Dikarya</taxon>
        <taxon>Ascomycota</taxon>
        <taxon>Pezizomycotina</taxon>
        <taxon>Eurotiomycetes</taxon>
        <taxon>Eurotiomycetidae</taxon>
        <taxon>Eurotiales</taxon>
        <taxon>Thermoascaceae</taxon>
        <taxon>Paecilomyces</taxon>
    </lineage>
</organism>
<dbReference type="GO" id="GO:0005789">
    <property type="term" value="C:endoplasmic reticulum membrane"/>
    <property type="evidence" value="ECO:0007669"/>
    <property type="project" value="UniProtKB-SubCell"/>
</dbReference>
<comment type="subunit">
    <text evidence="3">Directly interacts with VCP. Interacts with UBQLN1. Forms a complex with VCP and UBQLN1.</text>
</comment>
<accession>A0A443I458</accession>
<comment type="subcellular location">
    <subcellularLocation>
        <location evidence="1">Endoplasmic reticulum membrane</location>
        <topology evidence="1">Peripheral membrane protein</topology>
    </subcellularLocation>
</comment>
<dbReference type="SMART" id="SM00166">
    <property type="entry name" value="UBX"/>
    <property type="match status" value="1"/>
</dbReference>
<dbReference type="GeneID" id="39601673"/>
<dbReference type="RefSeq" id="XP_028488538.1">
    <property type="nucleotide sequence ID" value="XM_028632396.1"/>
</dbReference>
<dbReference type="SUPFAM" id="SSF54236">
    <property type="entry name" value="Ubiquitin-like"/>
    <property type="match status" value="1"/>
</dbReference>
<comment type="function">
    <text evidence="5">Involved in endoplasmic reticulum-associated protein degradation (ERAD). Acts as a platform to recruit both UBQLN1 and VCP to the ER during ERAD.</text>
</comment>
<feature type="compositionally biased region" description="Polar residues" evidence="6">
    <location>
        <begin position="384"/>
        <end position="393"/>
    </location>
</feature>
<dbReference type="VEuPathDB" id="FungiDB:C8Q69DRAFT_502444"/>
<dbReference type="Gene3D" id="3.40.30.10">
    <property type="entry name" value="Glutaredoxin"/>
    <property type="match status" value="1"/>
</dbReference>
<dbReference type="GO" id="GO:0036503">
    <property type="term" value="P:ERAD pathway"/>
    <property type="evidence" value="ECO:0007669"/>
    <property type="project" value="TreeGrafter"/>
</dbReference>
<gene>
    <name evidence="8" type="ORF">C8Q69DRAFT_502444</name>
</gene>
<name>A0A443I458_BYSSP</name>
<dbReference type="STRING" id="264951.A0A443I458"/>
<feature type="compositionally biased region" description="Basic and acidic residues" evidence="6">
    <location>
        <begin position="198"/>
        <end position="229"/>
    </location>
</feature>
<dbReference type="PROSITE" id="PS50033">
    <property type="entry name" value="UBX"/>
    <property type="match status" value="1"/>
</dbReference>
<evidence type="ECO:0000259" key="7">
    <source>
        <dbReference type="PROSITE" id="PS50033"/>
    </source>
</evidence>
<dbReference type="EMBL" id="RCNU01000001">
    <property type="protein sequence ID" value="RWQ98893.1"/>
    <property type="molecule type" value="Genomic_DNA"/>
</dbReference>
<dbReference type="InterPro" id="IPR036249">
    <property type="entry name" value="Thioredoxin-like_sf"/>
</dbReference>
<dbReference type="InterPro" id="IPR029071">
    <property type="entry name" value="Ubiquitin-like_domsf"/>
</dbReference>
<keyword evidence="2" id="KW-0834">Unfolded protein response</keyword>
<dbReference type="PANTHER" id="PTHR46424:SF1">
    <property type="entry name" value="UBX DOMAIN-CONTAINING PROTEIN 4"/>
    <property type="match status" value="1"/>
</dbReference>
<dbReference type="Gene3D" id="3.10.20.90">
    <property type="entry name" value="Phosphatidylinositol 3-kinase Catalytic Subunit, Chain A, domain 1"/>
    <property type="match status" value="1"/>
</dbReference>
<dbReference type="InterPro" id="IPR001012">
    <property type="entry name" value="UBX_dom"/>
</dbReference>
<dbReference type="PANTHER" id="PTHR46424">
    <property type="entry name" value="UBX DOMAIN-CONTAINING PROTEIN 4"/>
    <property type="match status" value="1"/>
</dbReference>
<evidence type="ECO:0000256" key="1">
    <source>
        <dbReference type="ARBA" id="ARBA00004406"/>
    </source>
</evidence>
<reference evidence="8 9" key="1">
    <citation type="journal article" date="2018" name="Front. Microbiol.">
        <title>Genomic and genetic insights into a cosmopolitan fungus, Paecilomyces variotii (Eurotiales).</title>
        <authorList>
            <person name="Urquhart A.S."/>
            <person name="Mondo S.J."/>
            <person name="Makela M.R."/>
            <person name="Hane J.K."/>
            <person name="Wiebenga A."/>
            <person name="He G."/>
            <person name="Mihaltcheva S."/>
            <person name="Pangilinan J."/>
            <person name="Lipzen A."/>
            <person name="Barry K."/>
            <person name="de Vries R.P."/>
            <person name="Grigoriev I.V."/>
            <person name="Idnurm A."/>
        </authorList>
    </citation>
    <scope>NUCLEOTIDE SEQUENCE [LARGE SCALE GENOMIC DNA]</scope>
    <source>
        <strain evidence="8 9">CBS 101075</strain>
    </source>
</reference>
<proteinExistence type="predicted"/>
<evidence type="ECO:0000313" key="9">
    <source>
        <dbReference type="Proteomes" id="UP000283841"/>
    </source>
</evidence>